<keyword evidence="4 7" id="KW-0812">Transmembrane</keyword>
<dbReference type="AlphaFoldDB" id="A0A4R4E5K5"/>
<evidence type="ECO:0000256" key="6">
    <source>
        <dbReference type="ARBA" id="ARBA00023136"/>
    </source>
</evidence>
<accession>A0A4R4E5K5</accession>
<protein>
    <submittedName>
        <fullName evidence="9">Trimeric intracellular cation channel family protein</fullName>
    </submittedName>
</protein>
<gene>
    <name evidence="9" type="ORF">E0486_07625</name>
</gene>
<dbReference type="InterPro" id="IPR005115">
    <property type="entry name" value="Gly_transporter"/>
</dbReference>
<feature type="domain" description="Glycine transporter" evidence="8">
    <location>
        <begin position="9"/>
        <end position="82"/>
    </location>
</feature>
<sequence>MHYNQFLSLIDIFGTAAFAIAGAFSAMERKLDPFGVLIISFVSAIGGGTLRDVLVGNLPVSWLQNGTAILVIFCSSVVTMLFGHYLKQLQTALFLFDALGLGLFTIIGLEIAIKNGLPGYSCIALSTVTGCFGGVLRDVLLNKVPLLFRREIYALASIGGATAYYFLRRTTIDEDLSKIGCILLIFFIRWIAVRYALGLPRFYRDPAA</sequence>
<evidence type="ECO:0000256" key="3">
    <source>
        <dbReference type="ARBA" id="ARBA00022475"/>
    </source>
</evidence>
<keyword evidence="6 7" id="KW-0472">Membrane</keyword>
<name>A0A4R4E5K5_9BACT</name>
<reference evidence="9 10" key="1">
    <citation type="submission" date="2019-03" db="EMBL/GenBank/DDBJ databases">
        <authorList>
            <person name="Kim M.K.M."/>
        </authorList>
    </citation>
    <scope>NUCLEOTIDE SEQUENCE [LARGE SCALE GENOMIC DNA]</scope>
    <source>
        <strain evidence="9 10">17J68-15</strain>
    </source>
</reference>
<dbReference type="PANTHER" id="PTHR30506:SF3">
    <property type="entry name" value="UPF0126 INNER MEMBRANE PROTEIN YADS-RELATED"/>
    <property type="match status" value="1"/>
</dbReference>
<evidence type="ECO:0000259" key="8">
    <source>
        <dbReference type="Pfam" id="PF03458"/>
    </source>
</evidence>
<dbReference type="EMBL" id="SKFH01000009">
    <property type="protein sequence ID" value="TCZ72925.1"/>
    <property type="molecule type" value="Genomic_DNA"/>
</dbReference>
<feature type="transmembrane region" description="Helical" evidence="7">
    <location>
        <begin position="152"/>
        <end position="167"/>
    </location>
</feature>
<evidence type="ECO:0000313" key="9">
    <source>
        <dbReference type="EMBL" id="TCZ72925.1"/>
    </source>
</evidence>
<organism evidence="9 10">
    <name type="scientific">Flaviaesturariibacter aridisoli</name>
    <dbReference type="NCBI Taxonomy" id="2545761"/>
    <lineage>
        <taxon>Bacteria</taxon>
        <taxon>Pseudomonadati</taxon>
        <taxon>Bacteroidota</taxon>
        <taxon>Chitinophagia</taxon>
        <taxon>Chitinophagales</taxon>
        <taxon>Chitinophagaceae</taxon>
        <taxon>Flaviaestuariibacter</taxon>
    </lineage>
</organism>
<dbReference type="RefSeq" id="WP_131851560.1">
    <property type="nucleotide sequence ID" value="NZ_SKFH01000009.1"/>
</dbReference>
<feature type="transmembrane region" description="Helical" evidence="7">
    <location>
        <begin position="34"/>
        <end position="54"/>
    </location>
</feature>
<evidence type="ECO:0000256" key="4">
    <source>
        <dbReference type="ARBA" id="ARBA00022692"/>
    </source>
</evidence>
<keyword evidence="5 7" id="KW-1133">Transmembrane helix</keyword>
<dbReference type="GO" id="GO:0005886">
    <property type="term" value="C:plasma membrane"/>
    <property type="evidence" value="ECO:0007669"/>
    <property type="project" value="UniProtKB-SubCell"/>
</dbReference>
<comment type="similarity">
    <text evidence="2">Belongs to the UPF0126 family.</text>
</comment>
<evidence type="ECO:0000256" key="2">
    <source>
        <dbReference type="ARBA" id="ARBA00008193"/>
    </source>
</evidence>
<dbReference type="OrthoDB" id="9791874at2"/>
<evidence type="ECO:0000313" key="10">
    <source>
        <dbReference type="Proteomes" id="UP000295164"/>
    </source>
</evidence>
<comment type="caution">
    <text evidence="9">The sequence shown here is derived from an EMBL/GenBank/DDBJ whole genome shotgun (WGS) entry which is preliminary data.</text>
</comment>
<dbReference type="Proteomes" id="UP000295164">
    <property type="component" value="Unassembled WGS sequence"/>
</dbReference>
<feature type="transmembrane region" description="Helical" evidence="7">
    <location>
        <begin position="6"/>
        <end position="27"/>
    </location>
</feature>
<dbReference type="Pfam" id="PF03458">
    <property type="entry name" value="Gly_transporter"/>
    <property type="match status" value="2"/>
</dbReference>
<feature type="domain" description="Glycine transporter" evidence="8">
    <location>
        <begin position="95"/>
        <end position="168"/>
    </location>
</feature>
<evidence type="ECO:0000256" key="1">
    <source>
        <dbReference type="ARBA" id="ARBA00004651"/>
    </source>
</evidence>
<feature type="transmembrane region" description="Helical" evidence="7">
    <location>
        <begin position="66"/>
        <end position="86"/>
    </location>
</feature>
<feature type="transmembrane region" description="Helical" evidence="7">
    <location>
        <begin position="93"/>
        <end position="112"/>
    </location>
</feature>
<proteinExistence type="inferred from homology"/>
<dbReference type="PANTHER" id="PTHR30506">
    <property type="entry name" value="INNER MEMBRANE PROTEIN"/>
    <property type="match status" value="1"/>
</dbReference>
<feature type="transmembrane region" description="Helical" evidence="7">
    <location>
        <begin position="179"/>
        <end position="197"/>
    </location>
</feature>
<comment type="subcellular location">
    <subcellularLocation>
        <location evidence="1">Cell membrane</location>
        <topology evidence="1">Multi-pass membrane protein</topology>
    </subcellularLocation>
</comment>
<keyword evidence="10" id="KW-1185">Reference proteome</keyword>
<evidence type="ECO:0000256" key="7">
    <source>
        <dbReference type="SAM" id="Phobius"/>
    </source>
</evidence>
<keyword evidence="3" id="KW-1003">Cell membrane</keyword>
<evidence type="ECO:0000256" key="5">
    <source>
        <dbReference type="ARBA" id="ARBA00022989"/>
    </source>
</evidence>